<sequence length="146" mass="16818">MAIWEDQFARGKRELHNTTQKYLISNDLESGYGNARHPNDMTAGELYLAMENLLEANGIDKTCLMRSVCELAHHPISEDHGYSYHLLAKLLTFILTPSQHDGFDENEKECRDRYEHAEQVGFLSGNCEQMFPYCEVNLLESITKFI</sequence>
<dbReference type="SMART" id="SM00718">
    <property type="entry name" value="DM4_12"/>
    <property type="match status" value="1"/>
</dbReference>
<dbReference type="Pfam" id="PF07841">
    <property type="entry name" value="DM4_12"/>
    <property type="match status" value="1"/>
</dbReference>
<gene>
    <name evidence="2" type="primary">LOC115625419</name>
</gene>
<evidence type="ECO:0000313" key="2">
    <source>
        <dbReference type="RefSeq" id="XP_030376319.1"/>
    </source>
</evidence>
<dbReference type="Proteomes" id="UP000504634">
    <property type="component" value="Unplaced"/>
</dbReference>
<reference evidence="2" key="1">
    <citation type="submission" date="2025-08" db="UniProtKB">
        <authorList>
            <consortium name="RefSeq"/>
        </authorList>
    </citation>
    <scope>IDENTIFICATION</scope>
    <source>
        <strain evidence="2">11010-0011.00</strain>
        <tissue evidence="2">Whole body</tissue>
    </source>
</reference>
<protein>
    <submittedName>
        <fullName evidence="2">Uncharacterized protein LOC115625419</fullName>
    </submittedName>
</protein>
<dbReference type="AlphaFoldDB" id="A0A6J2TJY2"/>
<proteinExistence type="predicted"/>
<dbReference type="OrthoDB" id="8186940at2759"/>
<dbReference type="PANTHER" id="PTHR21398:SF4">
    <property type="entry name" value="AGAP002980-PA"/>
    <property type="match status" value="1"/>
</dbReference>
<keyword evidence="1" id="KW-1185">Reference proteome</keyword>
<dbReference type="GeneID" id="115625419"/>
<organism evidence="1 2">
    <name type="scientific">Drosophila lebanonensis</name>
    <name type="common">Fruit fly</name>
    <name type="synonym">Scaptodrosophila lebanonensis</name>
    <dbReference type="NCBI Taxonomy" id="7225"/>
    <lineage>
        <taxon>Eukaryota</taxon>
        <taxon>Metazoa</taxon>
        <taxon>Ecdysozoa</taxon>
        <taxon>Arthropoda</taxon>
        <taxon>Hexapoda</taxon>
        <taxon>Insecta</taxon>
        <taxon>Pterygota</taxon>
        <taxon>Neoptera</taxon>
        <taxon>Endopterygota</taxon>
        <taxon>Diptera</taxon>
        <taxon>Brachycera</taxon>
        <taxon>Muscomorpha</taxon>
        <taxon>Ephydroidea</taxon>
        <taxon>Drosophilidae</taxon>
        <taxon>Scaptodrosophila</taxon>
    </lineage>
</organism>
<evidence type="ECO:0000313" key="1">
    <source>
        <dbReference type="Proteomes" id="UP000504634"/>
    </source>
</evidence>
<dbReference type="RefSeq" id="XP_030376319.1">
    <property type="nucleotide sequence ID" value="XM_030520459.1"/>
</dbReference>
<dbReference type="PANTHER" id="PTHR21398">
    <property type="entry name" value="AGAP007094-PA"/>
    <property type="match status" value="1"/>
</dbReference>
<name>A0A6J2TJY2_DROLE</name>
<accession>A0A6J2TJY2</accession>
<dbReference type="InterPro" id="IPR006631">
    <property type="entry name" value="DM4_12"/>
</dbReference>